<name>A0A7R9KP01_9ACAR</name>
<dbReference type="InterPro" id="IPR016187">
    <property type="entry name" value="CTDL_fold"/>
</dbReference>
<evidence type="ECO:0000259" key="2">
    <source>
        <dbReference type="PROSITE" id="PS50041"/>
    </source>
</evidence>
<dbReference type="InterPro" id="IPR001304">
    <property type="entry name" value="C-type_lectin-like"/>
</dbReference>
<dbReference type="InterPro" id="IPR050976">
    <property type="entry name" value="Snaclec"/>
</dbReference>
<dbReference type="CDD" id="cd00037">
    <property type="entry name" value="CLECT"/>
    <property type="match status" value="1"/>
</dbReference>
<proteinExistence type="predicted"/>
<dbReference type="EMBL" id="OC857811">
    <property type="protein sequence ID" value="CAD7625670.1"/>
    <property type="molecule type" value="Genomic_DNA"/>
</dbReference>
<dbReference type="Proteomes" id="UP000759131">
    <property type="component" value="Unassembled WGS sequence"/>
</dbReference>
<organism evidence="3">
    <name type="scientific">Medioppia subpectinata</name>
    <dbReference type="NCBI Taxonomy" id="1979941"/>
    <lineage>
        <taxon>Eukaryota</taxon>
        <taxon>Metazoa</taxon>
        <taxon>Ecdysozoa</taxon>
        <taxon>Arthropoda</taxon>
        <taxon>Chelicerata</taxon>
        <taxon>Arachnida</taxon>
        <taxon>Acari</taxon>
        <taxon>Acariformes</taxon>
        <taxon>Sarcoptiformes</taxon>
        <taxon>Oribatida</taxon>
        <taxon>Brachypylina</taxon>
        <taxon>Oppioidea</taxon>
        <taxon>Oppiidae</taxon>
        <taxon>Medioppia</taxon>
    </lineage>
</organism>
<keyword evidence="1" id="KW-1015">Disulfide bond</keyword>
<reference evidence="3" key="1">
    <citation type="submission" date="2020-11" db="EMBL/GenBank/DDBJ databases">
        <authorList>
            <person name="Tran Van P."/>
        </authorList>
    </citation>
    <scope>NUCLEOTIDE SEQUENCE</scope>
</reference>
<gene>
    <name evidence="3" type="ORF">OSB1V03_LOCUS6103</name>
</gene>
<dbReference type="PANTHER" id="PTHR22991">
    <property type="entry name" value="PROTEIN CBG13490"/>
    <property type="match status" value="1"/>
</dbReference>
<dbReference type="SMART" id="SM00034">
    <property type="entry name" value="CLECT"/>
    <property type="match status" value="1"/>
</dbReference>
<dbReference type="InterPro" id="IPR016186">
    <property type="entry name" value="C-type_lectin-like/link_sf"/>
</dbReference>
<dbReference type="Gene3D" id="3.10.100.10">
    <property type="entry name" value="Mannose-Binding Protein A, subunit A"/>
    <property type="match status" value="1"/>
</dbReference>
<sequence length="240" mass="27604">MSTGAGDIVDSEGVCGDGWDQFNDKYYDICYKYFTEGLADYQTVVTACRSENDSSLPTINSKSEQDFINKLIVKYKMIDSVWLDATIKGKHIVWTDSTYAEYDNWVYGRPVNNSICVEMITDNTNSLTTATMGKWQDRTERLIRDNRRMIDKWVARMSQIETECHLPIGFIYVQLPNQVEPRVLCPKSTWSDVTFSHHGYTGNTDEDSQPSFQDQILKFMVPAGEVRPRNQAVRIFKRTA</sequence>
<evidence type="ECO:0000313" key="3">
    <source>
        <dbReference type="EMBL" id="CAD7625670.1"/>
    </source>
</evidence>
<accession>A0A7R9KP01</accession>
<feature type="domain" description="C-type lectin" evidence="2">
    <location>
        <begin position="26"/>
        <end position="137"/>
    </location>
</feature>
<dbReference type="PANTHER" id="PTHR22991:SF40">
    <property type="entry name" value="PROTEIN CBG13490"/>
    <property type="match status" value="1"/>
</dbReference>
<protein>
    <recommendedName>
        <fullName evidence="2">C-type lectin domain-containing protein</fullName>
    </recommendedName>
</protein>
<evidence type="ECO:0000256" key="1">
    <source>
        <dbReference type="ARBA" id="ARBA00023157"/>
    </source>
</evidence>
<dbReference type="EMBL" id="CAJPIZ010003236">
    <property type="protein sequence ID" value="CAG2106100.1"/>
    <property type="molecule type" value="Genomic_DNA"/>
</dbReference>
<dbReference type="AlphaFoldDB" id="A0A7R9KP01"/>
<dbReference type="Pfam" id="PF00059">
    <property type="entry name" value="Lectin_C"/>
    <property type="match status" value="1"/>
</dbReference>
<evidence type="ECO:0000313" key="4">
    <source>
        <dbReference type="Proteomes" id="UP000759131"/>
    </source>
</evidence>
<dbReference type="PROSITE" id="PS50041">
    <property type="entry name" value="C_TYPE_LECTIN_2"/>
    <property type="match status" value="1"/>
</dbReference>
<dbReference type="SUPFAM" id="SSF56436">
    <property type="entry name" value="C-type lectin-like"/>
    <property type="match status" value="1"/>
</dbReference>
<keyword evidence="4" id="KW-1185">Reference proteome</keyword>